<dbReference type="PANTHER" id="PTHR10519">
    <property type="entry name" value="GABA-B RECEPTOR"/>
    <property type="match status" value="1"/>
</dbReference>
<feature type="transmembrane region" description="Helical" evidence="10">
    <location>
        <begin position="99"/>
        <end position="121"/>
    </location>
</feature>
<feature type="transmembrane region" description="Helical" evidence="10">
    <location>
        <begin position="38"/>
        <end position="59"/>
    </location>
</feature>
<proteinExistence type="predicted"/>
<organism evidence="12 13">
    <name type="scientific">Romanomermis culicivorax</name>
    <name type="common">Nematode worm</name>
    <dbReference type="NCBI Taxonomy" id="13658"/>
    <lineage>
        <taxon>Eukaryota</taxon>
        <taxon>Metazoa</taxon>
        <taxon>Ecdysozoa</taxon>
        <taxon>Nematoda</taxon>
        <taxon>Enoplea</taxon>
        <taxon>Dorylaimia</taxon>
        <taxon>Mermithida</taxon>
        <taxon>Mermithoidea</taxon>
        <taxon>Mermithidae</taxon>
        <taxon>Romanomermis</taxon>
    </lineage>
</organism>
<evidence type="ECO:0000256" key="7">
    <source>
        <dbReference type="ARBA" id="ARBA00023180"/>
    </source>
</evidence>
<accession>A0A915IDW6</accession>
<dbReference type="PRINTS" id="PR01176">
    <property type="entry name" value="GABABRECEPTR"/>
</dbReference>
<feature type="transmembrane region" description="Helical" evidence="10">
    <location>
        <begin position="6"/>
        <end position="26"/>
    </location>
</feature>
<sequence>MSSPNMNNLIVSGCILTYLSVILLGLDTRMISSSMFEFMCTAKIWSLSFGFTLAFGSMFSKTWRVHSIFTNIKLNKKTYMEKNLKIEPHIEACYSPHAVIFQGLLMVFKGLQLISGCFLAWETRHVNVPALNDSKYIGASVYNVVVMCTLGVPISFVLRDHVNASYILISVFIVFCTTLTLGLVFIPKIVELVRNPKTDMNDRRFRRTMLASRHPSLRREISLNSIEDYRERLNHVERENSLWKKTLQEKVCEFYRLKARLDVIIGASVKKQESKNRLTVANAIEKQRLIRAAGQIVIENTESISTIDCGNRENAKAAQRANYTSPYSAVRHRKAPYGVKYSSHSSGAIRHCTAPCGACGKVSHSRHRMKYSSKNLQPVMVVADLNIFHPAPAVEV</sequence>
<name>A0A915IDW6_ROMCU</name>
<dbReference type="PANTHER" id="PTHR10519:SF74">
    <property type="entry name" value="GAMMA-AMINOBUTYRIC ACID TYPE B RECEPTOR SUBUNIT 2"/>
    <property type="match status" value="1"/>
</dbReference>
<dbReference type="GO" id="GO:0007214">
    <property type="term" value="P:gamma-aminobutyric acid signaling pathway"/>
    <property type="evidence" value="ECO:0007669"/>
    <property type="project" value="TreeGrafter"/>
</dbReference>
<evidence type="ECO:0000256" key="5">
    <source>
        <dbReference type="ARBA" id="ARBA00023136"/>
    </source>
</evidence>
<dbReference type="GO" id="GO:0004965">
    <property type="term" value="F:G protein-coupled GABA receptor activity"/>
    <property type="evidence" value="ECO:0007669"/>
    <property type="project" value="InterPro"/>
</dbReference>
<keyword evidence="12" id="KW-1185">Reference proteome</keyword>
<evidence type="ECO:0000256" key="10">
    <source>
        <dbReference type="SAM" id="Phobius"/>
    </source>
</evidence>
<keyword evidence="9" id="KW-0175">Coiled coil</keyword>
<dbReference type="GO" id="GO:0038039">
    <property type="term" value="C:G protein-coupled receptor heterodimeric complex"/>
    <property type="evidence" value="ECO:0007669"/>
    <property type="project" value="TreeGrafter"/>
</dbReference>
<dbReference type="InterPro" id="IPR002455">
    <property type="entry name" value="GPCR3_GABA-B"/>
</dbReference>
<feature type="transmembrane region" description="Helical" evidence="10">
    <location>
        <begin position="164"/>
        <end position="186"/>
    </location>
</feature>
<evidence type="ECO:0000256" key="9">
    <source>
        <dbReference type="SAM" id="Coils"/>
    </source>
</evidence>
<keyword evidence="7" id="KW-0325">Glycoprotein</keyword>
<dbReference type="PROSITE" id="PS50259">
    <property type="entry name" value="G_PROTEIN_RECEP_F3_4"/>
    <property type="match status" value="1"/>
</dbReference>
<keyword evidence="4" id="KW-0297">G-protein coupled receptor</keyword>
<dbReference type="AlphaFoldDB" id="A0A915IDW6"/>
<dbReference type="InterPro" id="IPR017978">
    <property type="entry name" value="GPCR_3_C"/>
</dbReference>
<evidence type="ECO:0000259" key="11">
    <source>
        <dbReference type="PROSITE" id="PS50259"/>
    </source>
</evidence>
<keyword evidence="8" id="KW-0807">Transducer</keyword>
<evidence type="ECO:0000256" key="2">
    <source>
        <dbReference type="ARBA" id="ARBA00022692"/>
    </source>
</evidence>
<keyword evidence="5 10" id="KW-0472">Membrane</keyword>
<dbReference type="WBParaSite" id="nRc.2.0.1.t11391-RA">
    <property type="protein sequence ID" value="nRc.2.0.1.t11391-RA"/>
    <property type="gene ID" value="nRc.2.0.1.g11391"/>
</dbReference>
<evidence type="ECO:0000313" key="13">
    <source>
        <dbReference type="WBParaSite" id="nRc.2.0.1.t11391-RA"/>
    </source>
</evidence>
<feature type="transmembrane region" description="Helical" evidence="10">
    <location>
        <begin position="141"/>
        <end position="158"/>
    </location>
</feature>
<dbReference type="Pfam" id="PF00003">
    <property type="entry name" value="7tm_3"/>
    <property type="match status" value="2"/>
</dbReference>
<evidence type="ECO:0000256" key="3">
    <source>
        <dbReference type="ARBA" id="ARBA00022989"/>
    </source>
</evidence>
<feature type="coiled-coil region" evidence="9">
    <location>
        <begin position="219"/>
        <end position="246"/>
    </location>
</feature>
<evidence type="ECO:0000256" key="6">
    <source>
        <dbReference type="ARBA" id="ARBA00023170"/>
    </source>
</evidence>
<evidence type="ECO:0000313" key="12">
    <source>
        <dbReference type="Proteomes" id="UP000887565"/>
    </source>
</evidence>
<evidence type="ECO:0000256" key="4">
    <source>
        <dbReference type="ARBA" id="ARBA00023040"/>
    </source>
</evidence>
<protein>
    <submittedName>
        <fullName evidence="13">G-protein coupled receptors family 3 profile domain-containing protein</fullName>
    </submittedName>
</protein>
<reference evidence="13" key="1">
    <citation type="submission" date="2022-11" db="UniProtKB">
        <authorList>
            <consortium name="WormBaseParasite"/>
        </authorList>
    </citation>
    <scope>IDENTIFICATION</scope>
</reference>
<dbReference type="Proteomes" id="UP000887565">
    <property type="component" value="Unplaced"/>
</dbReference>
<evidence type="ECO:0000256" key="8">
    <source>
        <dbReference type="ARBA" id="ARBA00023224"/>
    </source>
</evidence>
<feature type="domain" description="G-protein coupled receptors family 3 profile" evidence="11">
    <location>
        <begin position="62"/>
        <end position="208"/>
    </location>
</feature>
<comment type="subcellular location">
    <subcellularLocation>
        <location evidence="1">Membrane</location>
        <topology evidence="1">Multi-pass membrane protein</topology>
    </subcellularLocation>
</comment>
<keyword evidence="6" id="KW-0675">Receptor</keyword>
<evidence type="ECO:0000256" key="1">
    <source>
        <dbReference type="ARBA" id="ARBA00004141"/>
    </source>
</evidence>
<keyword evidence="3 10" id="KW-1133">Transmembrane helix</keyword>
<keyword evidence="2 10" id="KW-0812">Transmembrane</keyword>